<dbReference type="Proteomes" id="UP000276776">
    <property type="component" value="Unassembled WGS sequence"/>
</dbReference>
<dbReference type="OMA" id="QRLIMIM"/>
<organism evidence="4">
    <name type="scientific">Thelazia callipaeda</name>
    <name type="common">Oriental eyeworm</name>
    <name type="synonym">Parasitic nematode</name>
    <dbReference type="NCBI Taxonomy" id="103827"/>
    <lineage>
        <taxon>Eukaryota</taxon>
        <taxon>Metazoa</taxon>
        <taxon>Ecdysozoa</taxon>
        <taxon>Nematoda</taxon>
        <taxon>Chromadorea</taxon>
        <taxon>Rhabditida</taxon>
        <taxon>Spirurina</taxon>
        <taxon>Spiruromorpha</taxon>
        <taxon>Thelazioidea</taxon>
        <taxon>Thelaziidae</taxon>
        <taxon>Thelazia</taxon>
    </lineage>
</organism>
<accession>A0A0N5D4R7</accession>
<evidence type="ECO:0000313" key="4">
    <source>
        <dbReference type="WBParaSite" id="TCLT_0000797501-mRNA-1"/>
    </source>
</evidence>
<keyword evidence="1" id="KW-0732">Signal</keyword>
<proteinExistence type="predicted"/>
<sequence>MQTVLLILSMILFSSGINAQFFGGCSAGFSMIGCGGYGYGFGYGGYSPLGGFSPYGVGMGNFGVGCCGFGGFYGRK</sequence>
<gene>
    <name evidence="2" type="ORF">TCLT_LOCUS7964</name>
</gene>
<reference evidence="4" key="1">
    <citation type="submission" date="2017-02" db="UniProtKB">
        <authorList>
            <consortium name="WormBaseParasite"/>
        </authorList>
    </citation>
    <scope>IDENTIFICATION</scope>
</reference>
<evidence type="ECO:0000313" key="3">
    <source>
        <dbReference type="Proteomes" id="UP000276776"/>
    </source>
</evidence>
<feature type="signal peptide" evidence="1">
    <location>
        <begin position="1"/>
        <end position="19"/>
    </location>
</feature>
<feature type="chain" id="PRO_5043126607" evidence="1">
    <location>
        <begin position="20"/>
        <end position="76"/>
    </location>
</feature>
<protein>
    <submittedName>
        <fullName evidence="4">Neuropeptide-like protein 31</fullName>
    </submittedName>
</protein>
<reference evidence="2 3" key="2">
    <citation type="submission" date="2018-11" db="EMBL/GenBank/DDBJ databases">
        <authorList>
            <consortium name="Pathogen Informatics"/>
        </authorList>
    </citation>
    <scope>NUCLEOTIDE SEQUENCE [LARGE SCALE GENOMIC DNA]</scope>
</reference>
<evidence type="ECO:0000256" key="1">
    <source>
        <dbReference type="SAM" id="SignalP"/>
    </source>
</evidence>
<keyword evidence="3" id="KW-1185">Reference proteome</keyword>
<dbReference type="EMBL" id="UYYF01004564">
    <property type="protein sequence ID" value="VDN05475.1"/>
    <property type="molecule type" value="Genomic_DNA"/>
</dbReference>
<evidence type="ECO:0000313" key="2">
    <source>
        <dbReference type="EMBL" id="VDN05475.1"/>
    </source>
</evidence>
<name>A0A0N5D4R7_THECL</name>
<dbReference type="WBParaSite" id="TCLT_0000797501-mRNA-1">
    <property type="protein sequence ID" value="TCLT_0000797501-mRNA-1"/>
    <property type="gene ID" value="TCLT_0000797501"/>
</dbReference>
<dbReference type="AlphaFoldDB" id="A0A0N5D4R7"/>